<evidence type="ECO:0000256" key="2">
    <source>
        <dbReference type="SAM" id="Phobius"/>
    </source>
</evidence>
<feature type="region of interest" description="Disordered" evidence="1">
    <location>
        <begin position="1"/>
        <end position="29"/>
    </location>
</feature>
<dbReference type="InterPro" id="IPR036249">
    <property type="entry name" value="Thioredoxin-like_sf"/>
</dbReference>
<evidence type="ECO:0000313" key="5">
    <source>
        <dbReference type="Proteomes" id="UP001250181"/>
    </source>
</evidence>
<feature type="transmembrane region" description="Helical" evidence="2">
    <location>
        <begin position="34"/>
        <end position="55"/>
    </location>
</feature>
<keyword evidence="2" id="KW-0812">Transmembrane</keyword>
<name>A0ABU3QFS7_9ACTN</name>
<evidence type="ECO:0000313" key="4">
    <source>
        <dbReference type="EMBL" id="MDT9681521.1"/>
    </source>
</evidence>
<keyword evidence="2" id="KW-1133">Transmembrane helix</keyword>
<proteinExistence type="predicted"/>
<keyword evidence="5" id="KW-1185">Reference proteome</keyword>
<reference evidence="4 5" key="1">
    <citation type="submission" date="2023-09" db="EMBL/GenBank/DDBJ databases">
        <title>Streptomyces sp. nov.: A antagonism against Alternaria gaisen Producing Streptochlin, Isolated from Tamarix root soil.</title>
        <authorList>
            <person name="Chen Y."/>
        </authorList>
    </citation>
    <scope>NUCLEOTIDE SEQUENCE [LARGE SCALE GENOMIC DNA]</scope>
    <source>
        <strain evidence="4 5">TRM76323</strain>
    </source>
</reference>
<accession>A0ABU3QFS7</accession>
<sequence>MSARNSKVNKAAARERLREERERQAKRDKRKRQITVAVSVLAVLALAGGVGYAVVQANKPSHWEAAKDVKDVKAPKNTTGENGTTVVIGKSTAKKTLQVFEDSRCPVCAIFEQQVGPVIEKDLEAGKYKIQYVGATFLDGDSMEQDRIGSNGEGSKNALSALGAALDVSPDAFMEFKTAMYSTKFHPEESKDELAKDSYILKIAESVPALKDNAAFKKNVEEGTFDAWALKMSETFDKSDVTGTPTLKMDGKPVTDANGKNAPMTAAEFTTAIDKALKG</sequence>
<feature type="compositionally biased region" description="Basic and acidic residues" evidence="1">
    <location>
        <begin position="12"/>
        <end position="25"/>
    </location>
</feature>
<dbReference type="InterPro" id="IPR012336">
    <property type="entry name" value="Thioredoxin-like_fold"/>
</dbReference>
<gene>
    <name evidence="4" type="ORF">RND61_05450</name>
</gene>
<comment type="caution">
    <text evidence="4">The sequence shown here is derived from an EMBL/GenBank/DDBJ whole genome shotgun (WGS) entry which is preliminary data.</text>
</comment>
<evidence type="ECO:0000256" key="1">
    <source>
        <dbReference type="SAM" id="MobiDB-lite"/>
    </source>
</evidence>
<dbReference type="CDD" id="cd02972">
    <property type="entry name" value="DsbA_family"/>
    <property type="match status" value="1"/>
</dbReference>
<evidence type="ECO:0000259" key="3">
    <source>
        <dbReference type="Pfam" id="PF13462"/>
    </source>
</evidence>
<feature type="region of interest" description="Disordered" evidence="1">
    <location>
        <begin position="242"/>
        <end position="261"/>
    </location>
</feature>
<feature type="domain" description="Thioredoxin-like fold" evidence="3">
    <location>
        <begin position="82"/>
        <end position="275"/>
    </location>
</feature>
<organism evidence="4 5">
    <name type="scientific">Streptomyces tamarix</name>
    <dbReference type="NCBI Taxonomy" id="3078565"/>
    <lineage>
        <taxon>Bacteria</taxon>
        <taxon>Bacillati</taxon>
        <taxon>Actinomycetota</taxon>
        <taxon>Actinomycetes</taxon>
        <taxon>Kitasatosporales</taxon>
        <taxon>Streptomycetaceae</taxon>
        <taxon>Streptomyces</taxon>
    </lineage>
</organism>
<dbReference type="Gene3D" id="3.40.30.10">
    <property type="entry name" value="Glutaredoxin"/>
    <property type="match status" value="1"/>
</dbReference>
<dbReference type="Pfam" id="PF13462">
    <property type="entry name" value="Thioredoxin_4"/>
    <property type="match status" value="1"/>
</dbReference>
<dbReference type="RefSeq" id="WP_315876546.1">
    <property type="nucleotide sequence ID" value="NZ_JAWCTQ010000004.1"/>
</dbReference>
<dbReference type="Proteomes" id="UP001250181">
    <property type="component" value="Unassembled WGS sequence"/>
</dbReference>
<keyword evidence="2" id="KW-0472">Membrane</keyword>
<protein>
    <submittedName>
        <fullName evidence="4">Thioredoxin domain-containing protein</fullName>
    </submittedName>
</protein>
<dbReference type="EMBL" id="JAWCTQ010000004">
    <property type="protein sequence ID" value="MDT9681521.1"/>
    <property type="molecule type" value="Genomic_DNA"/>
</dbReference>
<dbReference type="SUPFAM" id="SSF52833">
    <property type="entry name" value="Thioredoxin-like"/>
    <property type="match status" value="1"/>
</dbReference>